<dbReference type="AlphaFoldDB" id="A0AA38MCV5"/>
<sequence length="193" mass="21746">MDLHLGEDATNTIQNIPATAGVTFLPPLSSRMFPENATEPPIWKIVEDTPHKAADPPMWKPVEDIPSEAIKPSMWKSVIDFPRKEVNPQVCPHAGDVLCRPYYDFRNKLVLNFEEAEIICNGEELSRIKLPISTVRTSPAEDFIDEEMANFESVQGPIDMVVHEIRLTDPTLVVQKIIDAEVNRMLQEGVIES</sequence>
<keyword evidence="2" id="KW-1185">Reference proteome</keyword>
<organism evidence="1 2">
    <name type="scientific">Zophobas morio</name>
    <dbReference type="NCBI Taxonomy" id="2755281"/>
    <lineage>
        <taxon>Eukaryota</taxon>
        <taxon>Metazoa</taxon>
        <taxon>Ecdysozoa</taxon>
        <taxon>Arthropoda</taxon>
        <taxon>Hexapoda</taxon>
        <taxon>Insecta</taxon>
        <taxon>Pterygota</taxon>
        <taxon>Neoptera</taxon>
        <taxon>Endopterygota</taxon>
        <taxon>Coleoptera</taxon>
        <taxon>Polyphaga</taxon>
        <taxon>Cucujiformia</taxon>
        <taxon>Tenebrionidae</taxon>
        <taxon>Zophobas</taxon>
    </lineage>
</organism>
<protein>
    <submittedName>
        <fullName evidence="1">Uncharacterized protein</fullName>
    </submittedName>
</protein>
<gene>
    <name evidence="1" type="ORF">Zmor_018244</name>
</gene>
<proteinExistence type="predicted"/>
<comment type="caution">
    <text evidence="1">The sequence shown here is derived from an EMBL/GenBank/DDBJ whole genome shotgun (WGS) entry which is preliminary data.</text>
</comment>
<accession>A0AA38MCV5</accession>
<reference evidence="1" key="1">
    <citation type="journal article" date="2023" name="G3 (Bethesda)">
        <title>Whole genome assemblies of Zophobas morio and Tenebrio molitor.</title>
        <authorList>
            <person name="Kaur S."/>
            <person name="Stinson S.A."/>
            <person name="diCenzo G.C."/>
        </authorList>
    </citation>
    <scope>NUCLEOTIDE SEQUENCE</scope>
    <source>
        <strain evidence="1">QUZm001</strain>
    </source>
</reference>
<dbReference type="EMBL" id="JALNTZ010000005">
    <property type="protein sequence ID" value="KAJ3652265.1"/>
    <property type="molecule type" value="Genomic_DNA"/>
</dbReference>
<name>A0AA38MCV5_9CUCU</name>
<evidence type="ECO:0000313" key="1">
    <source>
        <dbReference type="EMBL" id="KAJ3652265.1"/>
    </source>
</evidence>
<evidence type="ECO:0000313" key="2">
    <source>
        <dbReference type="Proteomes" id="UP001168821"/>
    </source>
</evidence>
<dbReference type="Proteomes" id="UP001168821">
    <property type="component" value="Unassembled WGS sequence"/>
</dbReference>